<protein>
    <submittedName>
        <fullName evidence="2">Predicted hydroxymethylpyrimidine transporter CytX</fullName>
    </submittedName>
</protein>
<feature type="compositionally biased region" description="Basic residues" evidence="1">
    <location>
        <begin position="64"/>
        <end position="82"/>
    </location>
</feature>
<evidence type="ECO:0000313" key="2">
    <source>
        <dbReference type="EMBL" id="CAA9413114.1"/>
    </source>
</evidence>
<proteinExistence type="predicted"/>
<feature type="compositionally biased region" description="Basic and acidic residues" evidence="1">
    <location>
        <begin position="33"/>
        <end position="47"/>
    </location>
</feature>
<sequence>VAADRRAVGPRYGGARGGYGADDGVREHRHGLARGEHGRNDPSDRHVVRARHPVLAGGPDHPARHAARGGRPGARRLHRHAHGAADDGADAGLVRGAGRHLSGAPEPGRPHGVELGAGAARRHSRQLGRRVADGLLQRSALYGAVPEHRRAAGALRAPGHREGRAVYRGRHDRARPLRVLQRLQPVRARRVRRHPRGPLDRHDGGYSVRCGGRHGHLVDGPLGGLQPQRQDAARGDRRDRDRLHDLDGARHDPRRHGGRVRPARGRGRAGVRRGGAGGQLRDTGGHRRLPLRHGDQHARGLRHDHVLPEPQAPERLSRARAGHRSHLYSRRHLAGRLELLSGLLAAHRDVLRAGLRDHARRLLRAAARRVLRPGHPRQARRAVLVHGRVQPAGVGGVRGRGRAGIILDQDLPPLLRRDRARLRPDARPLPGVPRRRRPRDGTPVGDENRRGHGL</sequence>
<feature type="non-terminal residue" evidence="2">
    <location>
        <position position="454"/>
    </location>
</feature>
<feature type="region of interest" description="Disordered" evidence="1">
    <location>
        <begin position="191"/>
        <end position="289"/>
    </location>
</feature>
<feature type="compositionally biased region" description="Basic and acidic residues" evidence="1">
    <location>
        <begin position="231"/>
        <end position="251"/>
    </location>
</feature>
<organism evidence="2">
    <name type="scientific">uncultured Rubrobacteraceae bacterium</name>
    <dbReference type="NCBI Taxonomy" id="349277"/>
    <lineage>
        <taxon>Bacteria</taxon>
        <taxon>Bacillati</taxon>
        <taxon>Actinomycetota</taxon>
        <taxon>Rubrobacteria</taxon>
        <taxon>Rubrobacterales</taxon>
        <taxon>Rubrobacteraceae</taxon>
        <taxon>environmental samples</taxon>
    </lineage>
</organism>
<reference evidence="2" key="1">
    <citation type="submission" date="2020-02" db="EMBL/GenBank/DDBJ databases">
        <authorList>
            <person name="Meier V. D."/>
        </authorList>
    </citation>
    <scope>NUCLEOTIDE SEQUENCE</scope>
    <source>
        <strain evidence="2">AVDCRST_MAG03</strain>
    </source>
</reference>
<accession>A0A6J4PD81</accession>
<dbReference type="EMBL" id="CADCUT010000123">
    <property type="protein sequence ID" value="CAA9413114.1"/>
    <property type="molecule type" value="Genomic_DNA"/>
</dbReference>
<gene>
    <name evidence="2" type="ORF">AVDCRST_MAG03-2003</name>
</gene>
<feature type="region of interest" description="Disordered" evidence="1">
    <location>
        <begin position="1"/>
        <end position="126"/>
    </location>
</feature>
<feature type="non-terminal residue" evidence="2">
    <location>
        <position position="1"/>
    </location>
</feature>
<feature type="compositionally biased region" description="Basic residues" evidence="1">
    <location>
        <begin position="252"/>
        <end position="271"/>
    </location>
</feature>
<dbReference type="AlphaFoldDB" id="A0A6J4PD81"/>
<name>A0A6J4PD81_9ACTN</name>
<feature type="region of interest" description="Disordered" evidence="1">
    <location>
        <begin position="417"/>
        <end position="454"/>
    </location>
</feature>
<evidence type="ECO:0000256" key="1">
    <source>
        <dbReference type="SAM" id="MobiDB-lite"/>
    </source>
</evidence>
<feature type="compositionally biased region" description="Gly residues" evidence="1">
    <location>
        <begin position="11"/>
        <end position="21"/>
    </location>
</feature>
<feature type="compositionally biased region" description="Basic and acidic residues" evidence="1">
    <location>
        <begin position="417"/>
        <end position="426"/>
    </location>
</feature>